<comment type="caution">
    <text evidence="2">The sequence shown here is derived from an EMBL/GenBank/DDBJ whole genome shotgun (WGS) entry which is preliminary data.</text>
</comment>
<name>A0ABD0U2C9_DENTH</name>
<dbReference type="EMBL" id="JANQDX010000018">
    <property type="protein sequence ID" value="KAL0906139.1"/>
    <property type="molecule type" value="Genomic_DNA"/>
</dbReference>
<proteinExistence type="predicted"/>
<accession>A0ABD0U2C9</accession>
<dbReference type="AlphaFoldDB" id="A0ABD0U2C9"/>
<organism evidence="2 3">
    <name type="scientific">Dendrobium thyrsiflorum</name>
    <name type="common">Pinecone-like raceme dendrobium</name>
    <name type="synonym">Orchid</name>
    <dbReference type="NCBI Taxonomy" id="117978"/>
    <lineage>
        <taxon>Eukaryota</taxon>
        <taxon>Viridiplantae</taxon>
        <taxon>Streptophyta</taxon>
        <taxon>Embryophyta</taxon>
        <taxon>Tracheophyta</taxon>
        <taxon>Spermatophyta</taxon>
        <taxon>Magnoliopsida</taxon>
        <taxon>Liliopsida</taxon>
        <taxon>Asparagales</taxon>
        <taxon>Orchidaceae</taxon>
        <taxon>Epidendroideae</taxon>
        <taxon>Malaxideae</taxon>
        <taxon>Dendrobiinae</taxon>
        <taxon>Dendrobium</taxon>
    </lineage>
</organism>
<evidence type="ECO:0000256" key="1">
    <source>
        <dbReference type="SAM" id="MobiDB-lite"/>
    </source>
</evidence>
<protein>
    <submittedName>
        <fullName evidence="2">Uncharacterized protein</fullName>
    </submittedName>
</protein>
<reference evidence="2 3" key="1">
    <citation type="journal article" date="2024" name="Plant Biotechnol. J.">
        <title>Dendrobium thyrsiflorum genome and its molecular insights into genes involved in important horticultural traits.</title>
        <authorList>
            <person name="Chen B."/>
            <person name="Wang J.Y."/>
            <person name="Zheng P.J."/>
            <person name="Li K.L."/>
            <person name="Liang Y.M."/>
            <person name="Chen X.F."/>
            <person name="Zhang C."/>
            <person name="Zhao X."/>
            <person name="He X."/>
            <person name="Zhang G.Q."/>
            <person name="Liu Z.J."/>
            <person name="Xu Q."/>
        </authorList>
    </citation>
    <scope>NUCLEOTIDE SEQUENCE [LARGE SCALE GENOMIC DNA]</scope>
    <source>
        <strain evidence="2">GZMU011</strain>
    </source>
</reference>
<feature type="compositionally biased region" description="Basic and acidic residues" evidence="1">
    <location>
        <begin position="255"/>
        <end position="286"/>
    </location>
</feature>
<gene>
    <name evidence="2" type="ORF">M5K25_024606</name>
</gene>
<keyword evidence="3" id="KW-1185">Reference proteome</keyword>
<sequence length="308" mass="34051">MGWTTQAMGLSQGLSLLLDRILMPVKQRHEPKLHFLNHLVMNVPENSDRAYCPPPRYLTVYEFSLRARYDLLGKVLKFLLQQSFTQHDKKRQILMVKLVNEPISGGIGPERLLQLKSSNVSFCNFLIDVGSQPINEAVPMQPASQAQQEHLHETDLRTNQAQPARSNLKSAMEFFPLLSSEHEPSSGGIEPEISVSYKAKVSKLMRFPISGGIGPDKAVAAAPNVEEDLERGKIAQGIRDGAGEGVGGEVEDPEGGERGKGMGDKARDVGGREIKELERRERREGGGEGSEVEEVSLLNLFPCRVPIY</sequence>
<evidence type="ECO:0000313" key="2">
    <source>
        <dbReference type="EMBL" id="KAL0906139.1"/>
    </source>
</evidence>
<evidence type="ECO:0000313" key="3">
    <source>
        <dbReference type="Proteomes" id="UP001552299"/>
    </source>
</evidence>
<feature type="region of interest" description="Disordered" evidence="1">
    <location>
        <begin position="239"/>
        <end position="292"/>
    </location>
</feature>
<dbReference type="Proteomes" id="UP001552299">
    <property type="component" value="Unassembled WGS sequence"/>
</dbReference>